<dbReference type="Proteomes" id="UP000054097">
    <property type="component" value="Unassembled WGS sequence"/>
</dbReference>
<evidence type="ECO:0000313" key="3">
    <source>
        <dbReference type="Proteomes" id="UP000054097"/>
    </source>
</evidence>
<name>A0A0C3AJI8_SERVB</name>
<proteinExistence type="predicted"/>
<organism evidence="2 3">
    <name type="scientific">Serendipita vermifera MAFF 305830</name>
    <dbReference type="NCBI Taxonomy" id="933852"/>
    <lineage>
        <taxon>Eukaryota</taxon>
        <taxon>Fungi</taxon>
        <taxon>Dikarya</taxon>
        <taxon>Basidiomycota</taxon>
        <taxon>Agaricomycotina</taxon>
        <taxon>Agaricomycetes</taxon>
        <taxon>Sebacinales</taxon>
        <taxon>Serendipitaceae</taxon>
        <taxon>Serendipita</taxon>
    </lineage>
</organism>
<keyword evidence="1" id="KW-0812">Transmembrane</keyword>
<evidence type="ECO:0000256" key="1">
    <source>
        <dbReference type="SAM" id="Phobius"/>
    </source>
</evidence>
<dbReference type="HOGENOM" id="CLU_2672660_0_0_1"/>
<gene>
    <name evidence="2" type="ORF">M408DRAFT_334381</name>
</gene>
<keyword evidence="1" id="KW-0472">Membrane</keyword>
<reference evidence="3" key="2">
    <citation type="submission" date="2015-01" db="EMBL/GenBank/DDBJ databases">
        <title>Evolutionary Origins and Diversification of the Mycorrhizal Mutualists.</title>
        <authorList>
            <consortium name="DOE Joint Genome Institute"/>
            <consortium name="Mycorrhizal Genomics Consortium"/>
            <person name="Kohler A."/>
            <person name="Kuo A."/>
            <person name="Nagy L.G."/>
            <person name="Floudas D."/>
            <person name="Copeland A."/>
            <person name="Barry K.W."/>
            <person name="Cichocki N."/>
            <person name="Veneault-Fourrey C."/>
            <person name="LaButti K."/>
            <person name="Lindquist E.A."/>
            <person name="Lipzen A."/>
            <person name="Lundell T."/>
            <person name="Morin E."/>
            <person name="Murat C."/>
            <person name="Riley R."/>
            <person name="Ohm R."/>
            <person name="Sun H."/>
            <person name="Tunlid A."/>
            <person name="Henrissat B."/>
            <person name="Grigoriev I.V."/>
            <person name="Hibbett D.S."/>
            <person name="Martin F."/>
        </authorList>
    </citation>
    <scope>NUCLEOTIDE SEQUENCE [LARGE SCALE GENOMIC DNA]</scope>
    <source>
        <strain evidence="3">MAFF 305830</strain>
    </source>
</reference>
<evidence type="ECO:0000313" key="2">
    <source>
        <dbReference type="EMBL" id="KIM19501.1"/>
    </source>
</evidence>
<feature type="transmembrane region" description="Helical" evidence="1">
    <location>
        <begin position="55"/>
        <end position="73"/>
    </location>
</feature>
<reference evidence="2 3" key="1">
    <citation type="submission" date="2014-04" db="EMBL/GenBank/DDBJ databases">
        <authorList>
            <consortium name="DOE Joint Genome Institute"/>
            <person name="Kuo A."/>
            <person name="Zuccaro A."/>
            <person name="Kohler A."/>
            <person name="Nagy L.G."/>
            <person name="Floudas D."/>
            <person name="Copeland A."/>
            <person name="Barry K.W."/>
            <person name="Cichocki N."/>
            <person name="Veneault-Fourrey C."/>
            <person name="LaButti K."/>
            <person name="Lindquist E.A."/>
            <person name="Lipzen A."/>
            <person name="Lundell T."/>
            <person name="Morin E."/>
            <person name="Murat C."/>
            <person name="Sun H."/>
            <person name="Tunlid A."/>
            <person name="Henrissat B."/>
            <person name="Grigoriev I.V."/>
            <person name="Hibbett D.S."/>
            <person name="Martin F."/>
            <person name="Nordberg H.P."/>
            <person name="Cantor M.N."/>
            <person name="Hua S.X."/>
        </authorList>
    </citation>
    <scope>NUCLEOTIDE SEQUENCE [LARGE SCALE GENOMIC DNA]</scope>
    <source>
        <strain evidence="2 3">MAFF 305830</strain>
    </source>
</reference>
<dbReference type="EMBL" id="KN824658">
    <property type="protein sequence ID" value="KIM19501.1"/>
    <property type="molecule type" value="Genomic_DNA"/>
</dbReference>
<sequence>MVALDATTILATTITVATEGPIPAVIPVIPGAALVTVEDRARVVEEVDVIKRTNGFAFFLSGVYSLVSFLILYRT</sequence>
<keyword evidence="1" id="KW-1133">Transmembrane helix</keyword>
<protein>
    <submittedName>
        <fullName evidence="2">Uncharacterized protein</fullName>
    </submittedName>
</protein>
<dbReference type="AlphaFoldDB" id="A0A0C3AJI8"/>
<keyword evidence="3" id="KW-1185">Reference proteome</keyword>
<accession>A0A0C3AJI8</accession>